<dbReference type="InterPro" id="IPR005482">
    <property type="entry name" value="Biotin_COase_C"/>
</dbReference>
<feature type="domain" description="Biotin carboxylation" evidence="11">
    <location>
        <begin position="1"/>
        <end position="442"/>
    </location>
</feature>
<dbReference type="CDD" id="cd06850">
    <property type="entry name" value="biotinyl_domain"/>
    <property type="match status" value="1"/>
</dbReference>
<evidence type="ECO:0000256" key="5">
    <source>
        <dbReference type="ARBA" id="ARBA00022840"/>
    </source>
</evidence>
<keyword evidence="2" id="KW-0436">Ligase</keyword>
<dbReference type="InterPro" id="IPR011053">
    <property type="entry name" value="Single_hybrid_motif"/>
</dbReference>
<dbReference type="RefSeq" id="WP_029311001.1">
    <property type="nucleotide sequence ID" value="NZ_FTNE01000007.1"/>
</dbReference>
<dbReference type="Pfam" id="PF02786">
    <property type="entry name" value="CPSase_L_D2"/>
    <property type="match status" value="1"/>
</dbReference>
<name>A0A8G2FLC4_ACIRU</name>
<dbReference type="InterPro" id="IPR006594">
    <property type="entry name" value="LisH"/>
</dbReference>
<evidence type="ECO:0000259" key="9">
    <source>
        <dbReference type="PROSITE" id="PS50968"/>
    </source>
</evidence>
<dbReference type="SMART" id="SM00796">
    <property type="entry name" value="AHS1"/>
    <property type="match status" value="1"/>
</dbReference>
<accession>A0A8G2FLC4</accession>
<dbReference type="Pfam" id="PF02626">
    <property type="entry name" value="CT_A_B"/>
    <property type="match status" value="1"/>
</dbReference>
<dbReference type="InterPro" id="IPR003833">
    <property type="entry name" value="CT_C_D"/>
</dbReference>
<dbReference type="InterPro" id="IPR005479">
    <property type="entry name" value="CPAse_ATP-bd"/>
</dbReference>
<keyword evidence="13" id="KW-1185">Reference proteome</keyword>
<feature type="domain" description="Lipoyl-binding" evidence="9">
    <location>
        <begin position="1075"/>
        <end position="1155"/>
    </location>
</feature>
<dbReference type="InterPro" id="IPR005481">
    <property type="entry name" value="BC-like_N"/>
</dbReference>
<dbReference type="Pfam" id="PF02785">
    <property type="entry name" value="Biotin_carb_C"/>
    <property type="match status" value="1"/>
</dbReference>
<dbReference type="PROSITE" id="PS50975">
    <property type="entry name" value="ATP_GRASP"/>
    <property type="match status" value="1"/>
</dbReference>
<evidence type="ECO:0000259" key="10">
    <source>
        <dbReference type="PROSITE" id="PS50975"/>
    </source>
</evidence>
<dbReference type="GO" id="GO:0016787">
    <property type="term" value="F:hydrolase activity"/>
    <property type="evidence" value="ECO:0007669"/>
    <property type="project" value="UniProtKB-KW"/>
</dbReference>
<dbReference type="SUPFAM" id="SSF52440">
    <property type="entry name" value="PreATP-grasp domain"/>
    <property type="match status" value="1"/>
</dbReference>
<sequence>MFRRILVANRGEILARITRTLHRMGIETIAVYAAADRFAPPVRAADHAEPIGPSPAAQSYLDIDAIIAACRRSGADAVHPGYGFLAERASFAEALAAAGIAFIGPSADHLRSFGLKHTARGLAAAAGVPLLEGSGILTDLADATHHAARIGYPVMLKSSAGGGGIGMAICRTEAELAANYTSIAHLARANFGDAALFLESYVERARHVEVQIFGDGTGTVKALGCRDCSLQRRNQKLIEESPPPNIPAATIAAMEHAACALAASVGYRSAGTVEFIYDADHDRFHFLEVNTRLQVEHGVTEAIYGIDLVAWMIELAAGTFTWPATLTPRGAAIEARLYAEDPANQFRPATGRITALTLPTTIRIDHWVEPGTEITPFYDPTLAKLIATGPDRATAIATLDAALAATTITGLTTNRDYLRAGLALPDFAAGTMTTASLAQLKPLSRSVLVIDPGAQSSLQSAPGRLGYWHVGIPPSGPMDRRSAAAANALLGNPPDASVLECTLAGPTLRFRTDATIALTGAAMAADIDGEPVTHHHPTPITAGQTLTLGTITGPGQRCYLAVAGGFEAAASLGSTATFTLGGFGGHATGALRTGDVIGIATAALTTPTQPEPAPLTDHWTLTLRSGPHGAPDFFTAADIETIFTAPYEVHHNSARTGIRLIGPKPAWARADGGEAGLHPSNIHDTPYAIGAVDFTGDMPILLGPDGPSLGGFVCPGVVTRNDLWKLGQLRPGDTVRFARADAEPAIILHSETMTIRRAGDENLLVEFGPMALDFALRLRAHALQQSLQSQAIPGLIDLTPGIRSLQIHFDPDRITEVALLDLIATLEPTLPDPYAMVVPSRIVHLPLSWKDATVMLAMRKYQDTVREDAPWCPDNVEFIRRINGLTDENEVRRIVFEAEYLVLGLGDVYLGAPVATPLDPRHRLITTKYNPARTWTPENAVGIGGAYLCVYGMEGPGGYQLLGRTIQMWNSFPNGSAPFGDTPWLLRPFDRLKFHQVTADELESARASFPHGAYPIRIEPGSFSLAAHQTDLAAHQADIARFQHTQRAAFEAERAAWIAQGLDAADLPDPPPPPAQTPLAPGSHGVDSPIPGSVWQILHAPGQPITAGDTIMIVESMKMEIRIPAPITGIVSMIETAPGQVIRAGQRVAVIAALEAQ</sequence>
<evidence type="ECO:0000256" key="7">
    <source>
        <dbReference type="PROSITE-ProRule" id="PRU00409"/>
    </source>
</evidence>
<dbReference type="OrthoDB" id="9763189at2"/>
<keyword evidence="6" id="KW-0092">Biotin</keyword>
<dbReference type="Gene3D" id="2.40.100.10">
    <property type="entry name" value="Cyclophilin-like"/>
    <property type="match status" value="2"/>
</dbReference>
<dbReference type="PROSITE" id="PS00866">
    <property type="entry name" value="CPSASE_1"/>
    <property type="match status" value="1"/>
</dbReference>
<dbReference type="InterPro" id="IPR000089">
    <property type="entry name" value="Biotin_lipoyl"/>
</dbReference>
<reference evidence="12 13" key="1">
    <citation type="submission" date="2017-01" db="EMBL/GenBank/DDBJ databases">
        <authorList>
            <person name="Varghese N."/>
            <person name="Submissions S."/>
        </authorList>
    </citation>
    <scope>NUCLEOTIDE SEQUENCE [LARGE SCALE GENOMIC DNA]</scope>
    <source>
        <strain evidence="12 13">ATCC 35905</strain>
    </source>
</reference>
<dbReference type="Gene3D" id="3.30.1360.40">
    <property type="match status" value="1"/>
</dbReference>
<keyword evidence="3 7" id="KW-0547">Nucleotide-binding</keyword>
<dbReference type="AlphaFoldDB" id="A0A8G2FLC4"/>
<dbReference type="PROSITE" id="PS50979">
    <property type="entry name" value="BC"/>
    <property type="match status" value="1"/>
</dbReference>
<dbReference type="InterPro" id="IPR050856">
    <property type="entry name" value="Biotin_carboxylase_complex"/>
</dbReference>
<dbReference type="Pfam" id="PF02682">
    <property type="entry name" value="CT_C_D"/>
    <property type="match status" value="1"/>
</dbReference>
<evidence type="ECO:0000313" key="12">
    <source>
        <dbReference type="EMBL" id="SIQ62096.1"/>
    </source>
</evidence>
<dbReference type="PROSITE" id="PS50968">
    <property type="entry name" value="BIOTINYL_LIPOYL"/>
    <property type="match status" value="1"/>
</dbReference>
<evidence type="ECO:0000259" key="11">
    <source>
        <dbReference type="PROSITE" id="PS50979"/>
    </source>
</evidence>
<dbReference type="EMBL" id="FTNE01000007">
    <property type="protein sequence ID" value="SIQ62096.1"/>
    <property type="molecule type" value="Genomic_DNA"/>
</dbReference>
<dbReference type="SMART" id="SM00797">
    <property type="entry name" value="AHS2"/>
    <property type="match status" value="1"/>
</dbReference>
<evidence type="ECO:0000313" key="13">
    <source>
        <dbReference type="Proteomes" id="UP000186308"/>
    </source>
</evidence>
<dbReference type="InterPro" id="IPR011054">
    <property type="entry name" value="Rudment_hybrid_motif"/>
</dbReference>
<dbReference type="Proteomes" id="UP000186308">
    <property type="component" value="Unassembled WGS sequence"/>
</dbReference>
<comment type="cofactor">
    <cofactor evidence="1">
        <name>biotin</name>
        <dbReference type="ChEBI" id="CHEBI:57586"/>
    </cofactor>
</comment>
<comment type="caution">
    <text evidence="12">The sequence shown here is derived from an EMBL/GenBank/DDBJ whole genome shotgun (WGS) entry which is preliminary data.</text>
</comment>
<dbReference type="SUPFAM" id="SSF50891">
    <property type="entry name" value="Cyclophilin-like"/>
    <property type="match status" value="2"/>
</dbReference>
<dbReference type="InterPro" id="IPR011761">
    <property type="entry name" value="ATP-grasp"/>
</dbReference>
<evidence type="ECO:0000256" key="2">
    <source>
        <dbReference type="ARBA" id="ARBA00022598"/>
    </source>
</evidence>
<evidence type="ECO:0000256" key="3">
    <source>
        <dbReference type="ARBA" id="ARBA00022741"/>
    </source>
</evidence>
<evidence type="ECO:0000256" key="6">
    <source>
        <dbReference type="ARBA" id="ARBA00023267"/>
    </source>
</evidence>
<dbReference type="Gene3D" id="2.40.50.100">
    <property type="match status" value="1"/>
</dbReference>
<proteinExistence type="predicted"/>
<gene>
    <name evidence="12" type="ORF">SAMN05421828_10721</name>
</gene>
<dbReference type="GO" id="GO:0005524">
    <property type="term" value="F:ATP binding"/>
    <property type="evidence" value="ECO:0007669"/>
    <property type="project" value="UniProtKB-UniRule"/>
</dbReference>
<dbReference type="SUPFAM" id="SSF160467">
    <property type="entry name" value="PH0987 N-terminal domain-like"/>
    <property type="match status" value="1"/>
</dbReference>
<protein>
    <submittedName>
        <fullName evidence="12">Urea carboxylase</fullName>
    </submittedName>
</protein>
<evidence type="ECO:0000256" key="1">
    <source>
        <dbReference type="ARBA" id="ARBA00001953"/>
    </source>
</evidence>
<dbReference type="PANTHER" id="PTHR18866:SF128">
    <property type="entry name" value="UREA AMIDOLYASE"/>
    <property type="match status" value="1"/>
</dbReference>
<evidence type="ECO:0000256" key="4">
    <source>
        <dbReference type="ARBA" id="ARBA00022801"/>
    </source>
</evidence>
<dbReference type="GO" id="GO:0016874">
    <property type="term" value="F:ligase activity"/>
    <property type="evidence" value="ECO:0007669"/>
    <property type="project" value="UniProtKB-KW"/>
</dbReference>
<feature type="domain" description="ATP-grasp" evidence="10">
    <location>
        <begin position="120"/>
        <end position="317"/>
    </location>
</feature>
<dbReference type="InterPro" id="IPR003778">
    <property type="entry name" value="CT_A_B"/>
</dbReference>
<dbReference type="PROSITE" id="PS00867">
    <property type="entry name" value="CPSASE_2"/>
    <property type="match status" value="1"/>
</dbReference>
<keyword evidence="4" id="KW-0378">Hydrolase</keyword>
<dbReference type="InterPro" id="IPR029000">
    <property type="entry name" value="Cyclophilin-like_dom_sf"/>
</dbReference>
<dbReference type="NCBIfam" id="TIGR00724">
    <property type="entry name" value="urea_amlyse_rel"/>
    <property type="match status" value="1"/>
</dbReference>
<organism evidence="12 13">
    <name type="scientific">Acidiphilium rubrum</name>
    <dbReference type="NCBI Taxonomy" id="526"/>
    <lineage>
        <taxon>Bacteria</taxon>
        <taxon>Pseudomonadati</taxon>
        <taxon>Pseudomonadota</taxon>
        <taxon>Alphaproteobacteria</taxon>
        <taxon>Acetobacterales</taxon>
        <taxon>Acidocellaceae</taxon>
        <taxon>Acidiphilium</taxon>
    </lineage>
</organism>
<dbReference type="SUPFAM" id="SSF51246">
    <property type="entry name" value="Rudiment single hybrid motif"/>
    <property type="match status" value="1"/>
</dbReference>
<feature type="region of interest" description="Disordered" evidence="8">
    <location>
        <begin position="1063"/>
        <end position="1086"/>
    </location>
</feature>
<dbReference type="Pfam" id="PF00289">
    <property type="entry name" value="Biotin_carb_N"/>
    <property type="match status" value="1"/>
</dbReference>
<dbReference type="InterPro" id="IPR016185">
    <property type="entry name" value="PreATP-grasp_dom_sf"/>
</dbReference>
<dbReference type="Gene3D" id="3.30.470.20">
    <property type="entry name" value="ATP-grasp fold, B domain"/>
    <property type="match status" value="1"/>
</dbReference>
<dbReference type="PANTHER" id="PTHR18866">
    <property type="entry name" value="CARBOXYLASE:PYRUVATE/ACETYL-COA/PROPIONYL-COA CARBOXYLASE"/>
    <property type="match status" value="1"/>
</dbReference>
<dbReference type="GO" id="GO:0046872">
    <property type="term" value="F:metal ion binding"/>
    <property type="evidence" value="ECO:0007669"/>
    <property type="project" value="InterPro"/>
</dbReference>
<dbReference type="PROSITE" id="PS50896">
    <property type="entry name" value="LISH"/>
    <property type="match status" value="1"/>
</dbReference>
<dbReference type="Pfam" id="PF00364">
    <property type="entry name" value="Biotin_lipoyl"/>
    <property type="match status" value="1"/>
</dbReference>
<dbReference type="SMART" id="SM00878">
    <property type="entry name" value="Biotin_carb_C"/>
    <property type="match status" value="1"/>
</dbReference>
<evidence type="ECO:0000256" key="8">
    <source>
        <dbReference type="SAM" id="MobiDB-lite"/>
    </source>
</evidence>
<keyword evidence="5 7" id="KW-0067">ATP-binding</keyword>
<dbReference type="SUPFAM" id="SSF56059">
    <property type="entry name" value="Glutathione synthetase ATP-binding domain-like"/>
    <property type="match status" value="1"/>
</dbReference>
<dbReference type="InterPro" id="IPR011764">
    <property type="entry name" value="Biotin_carboxylation_dom"/>
</dbReference>
<dbReference type="SUPFAM" id="SSF51230">
    <property type="entry name" value="Single hybrid motif"/>
    <property type="match status" value="1"/>
</dbReference>